<reference evidence="3" key="1">
    <citation type="submission" date="2016-07" db="EMBL/GenBank/DDBJ databases">
        <authorList>
            <person name="Florea S."/>
            <person name="Webb J.S."/>
            <person name="Jaromczyk J."/>
            <person name="Schardl C.L."/>
        </authorList>
    </citation>
    <scope>NUCLEOTIDE SEQUENCE [LARGE SCALE GENOMIC DNA]</scope>
    <source>
        <strain evidence="3">IPBSL-7</strain>
    </source>
</reference>
<name>A0A1C0ARW5_9ACTN</name>
<feature type="transmembrane region" description="Helical" evidence="1">
    <location>
        <begin position="382"/>
        <end position="404"/>
    </location>
</feature>
<evidence type="ECO:0008006" key="4">
    <source>
        <dbReference type="Google" id="ProtNLM"/>
    </source>
</evidence>
<evidence type="ECO:0000313" key="3">
    <source>
        <dbReference type="Proteomes" id="UP000093501"/>
    </source>
</evidence>
<keyword evidence="1" id="KW-0812">Transmembrane</keyword>
<feature type="transmembrane region" description="Helical" evidence="1">
    <location>
        <begin position="101"/>
        <end position="123"/>
    </location>
</feature>
<comment type="caution">
    <text evidence="2">The sequence shown here is derived from an EMBL/GenBank/DDBJ whole genome shotgun (WGS) entry which is preliminary data.</text>
</comment>
<keyword evidence="1" id="KW-1133">Transmembrane helix</keyword>
<feature type="transmembrane region" description="Helical" evidence="1">
    <location>
        <begin position="313"/>
        <end position="335"/>
    </location>
</feature>
<dbReference type="InterPro" id="IPR052528">
    <property type="entry name" value="Sugar_transport-like"/>
</dbReference>
<evidence type="ECO:0000256" key="1">
    <source>
        <dbReference type="SAM" id="Phobius"/>
    </source>
</evidence>
<feature type="transmembrane region" description="Helical" evidence="1">
    <location>
        <begin position="410"/>
        <end position="429"/>
    </location>
</feature>
<dbReference type="AlphaFoldDB" id="A0A1C0ARW5"/>
<dbReference type="Proteomes" id="UP000093501">
    <property type="component" value="Unassembled WGS sequence"/>
</dbReference>
<dbReference type="EMBL" id="MBQD01000002">
    <property type="protein sequence ID" value="OCL37096.1"/>
    <property type="molecule type" value="Genomic_DNA"/>
</dbReference>
<proteinExistence type="predicted"/>
<sequence length="438" mass="44998">MSMSERLYSAVMRRDLEAEQALPGDAGRHVAGNGMRLVLSSALQSSGDQIVKPSTVLPWLLHALGAPAALIGLLVPIRESGSMLPQAFLTPLVVRVRRRTWVLVLGSVVQAVSVAAMALVAAVGSGTTAGVAIVGALAVFSLGRCLTSIASKDVQGRTVPKGERGQINGLGTMAAGIVAITLGLALRIFAGENLSATQLAWLLALGAAFWVATAAVQAGIREPVEDGPTTGDDTDSPVGVLRLLRDDREFRSFVTTRSFLLVSALSPPFVVTLAATAGSSTLAGLGGFVIASGVASLIGGRIFGRAADRSSRVLMAATGAVASLVVLVLVALVSVPGFDGASTWGTVVLVTGYFLLTLLHTGVRVGRKTYVVDMAEGDLRTAYVAVSNTAMGVILLIVGGISSVLALAGVTWALLFLAGLGLLGAVWGWRLPEVSRGR</sequence>
<gene>
    <name evidence="2" type="ORF">BCR15_11545</name>
</gene>
<feature type="transmembrane region" description="Helical" evidence="1">
    <location>
        <begin position="56"/>
        <end position="75"/>
    </location>
</feature>
<organism evidence="2 3">
    <name type="scientific">Tessaracoccus lapidicaptus</name>
    <dbReference type="NCBI Taxonomy" id="1427523"/>
    <lineage>
        <taxon>Bacteria</taxon>
        <taxon>Bacillati</taxon>
        <taxon>Actinomycetota</taxon>
        <taxon>Actinomycetes</taxon>
        <taxon>Propionibacteriales</taxon>
        <taxon>Propionibacteriaceae</taxon>
        <taxon>Tessaracoccus</taxon>
    </lineage>
</organism>
<feature type="transmembrane region" description="Helical" evidence="1">
    <location>
        <begin position="167"/>
        <end position="190"/>
    </location>
</feature>
<evidence type="ECO:0000313" key="2">
    <source>
        <dbReference type="EMBL" id="OCL37096.1"/>
    </source>
</evidence>
<dbReference type="PANTHER" id="PTHR23526">
    <property type="entry name" value="INTEGRAL MEMBRANE TRANSPORT PROTEIN-RELATED"/>
    <property type="match status" value="1"/>
</dbReference>
<protein>
    <recommendedName>
        <fullName evidence="4">MFS transporter</fullName>
    </recommendedName>
</protein>
<keyword evidence="3" id="KW-1185">Reference proteome</keyword>
<feature type="transmembrane region" description="Helical" evidence="1">
    <location>
        <begin position="196"/>
        <end position="216"/>
    </location>
</feature>
<dbReference type="SUPFAM" id="SSF103473">
    <property type="entry name" value="MFS general substrate transporter"/>
    <property type="match status" value="1"/>
</dbReference>
<dbReference type="GO" id="GO:0022857">
    <property type="term" value="F:transmembrane transporter activity"/>
    <property type="evidence" value="ECO:0007669"/>
    <property type="project" value="InterPro"/>
</dbReference>
<feature type="transmembrane region" description="Helical" evidence="1">
    <location>
        <begin position="283"/>
        <end position="304"/>
    </location>
</feature>
<feature type="transmembrane region" description="Helical" evidence="1">
    <location>
        <begin position="341"/>
        <end position="361"/>
    </location>
</feature>
<dbReference type="InterPro" id="IPR011701">
    <property type="entry name" value="MFS"/>
</dbReference>
<dbReference type="Pfam" id="PF07690">
    <property type="entry name" value="MFS_1"/>
    <property type="match status" value="1"/>
</dbReference>
<feature type="transmembrane region" description="Helical" evidence="1">
    <location>
        <begin position="129"/>
        <end position="146"/>
    </location>
</feature>
<accession>A0A1C0ARW5</accession>
<keyword evidence="1" id="KW-0472">Membrane</keyword>
<dbReference type="Gene3D" id="1.20.1250.20">
    <property type="entry name" value="MFS general substrate transporter like domains"/>
    <property type="match status" value="1"/>
</dbReference>
<dbReference type="InterPro" id="IPR036259">
    <property type="entry name" value="MFS_trans_sf"/>
</dbReference>
<dbReference type="PANTHER" id="PTHR23526:SF2">
    <property type="entry name" value="MAJOR FACILITATOR SUPERFAMILY (MFS) PROFILE DOMAIN-CONTAINING PROTEIN"/>
    <property type="match status" value="1"/>
</dbReference>
<feature type="transmembrane region" description="Helical" evidence="1">
    <location>
        <begin position="258"/>
        <end position="277"/>
    </location>
</feature>